<dbReference type="STRING" id="419597.SAMN04487957_103112"/>
<evidence type="ECO:0008006" key="5">
    <source>
        <dbReference type="Google" id="ProtNLM"/>
    </source>
</evidence>
<dbReference type="RefSeq" id="WP_089677422.1">
    <property type="nucleotide sequence ID" value="NZ_FNIV01000003.1"/>
</dbReference>
<proteinExistence type="predicted"/>
<dbReference type="Proteomes" id="UP000199075">
    <property type="component" value="Unassembled WGS sequence"/>
</dbReference>
<sequence length="156" mass="17566">MTLRKSLAVSSLSLAMAVPAFAQQMPQGQPPSAEEQVAQLDQLVDLDQQQEQELVTLLSDSRERIQSLQAEARSVQMRLQQNAGPEYDEAAIRQDAELLGDLSGEMTAESVLMQSRMQAALTAEQRDELERQIAQRQQQMRQMQQQMQQQQQAPAQ</sequence>
<feature type="region of interest" description="Disordered" evidence="1">
    <location>
        <begin position="122"/>
        <end position="156"/>
    </location>
</feature>
<organism evidence="3 4">
    <name type="scientific">Halomonas shengliensis</name>
    <dbReference type="NCBI Taxonomy" id="419597"/>
    <lineage>
        <taxon>Bacteria</taxon>
        <taxon>Pseudomonadati</taxon>
        <taxon>Pseudomonadota</taxon>
        <taxon>Gammaproteobacteria</taxon>
        <taxon>Oceanospirillales</taxon>
        <taxon>Halomonadaceae</taxon>
        <taxon>Halomonas</taxon>
    </lineage>
</organism>
<keyword evidence="2" id="KW-0732">Signal</keyword>
<reference evidence="4" key="1">
    <citation type="submission" date="2016-10" db="EMBL/GenBank/DDBJ databases">
        <authorList>
            <person name="Varghese N."/>
            <person name="Submissions S."/>
        </authorList>
    </citation>
    <scope>NUCLEOTIDE SEQUENCE [LARGE SCALE GENOMIC DNA]</scope>
    <source>
        <strain evidence="4">CGMCC 1.6444</strain>
    </source>
</reference>
<name>A0A1H0G965_9GAMM</name>
<feature type="compositionally biased region" description="Basic and acidic residues" evidence="1">
    <location>
        <begin position="124"/>
        <end position="133"/>
    </location>
</feature>
<dbReference type="Gene3D" id="1.20.120.1490">
    <property type="match status" value="1"/>
</dbReference>
<feature type="chain" id="PRO_5011444405" description="Zinc resistance-associated protein" evidence="2">
    <location>
        <begin position="23"/>
        <end position="156"/>
    </location>
</feature>
<feature type="compositionally biased region" description="Low complexity" evidence="1">
    <location>
        <begin position="134"/>
        <end position="156"/>
    </location>
</feature>
<evidence type="ECO:0000256" key="1">
    <source>
        <dbReference type="SAM" id="MobiDB-lite"/>
    </source>
</evidence>
<dbReference type="OrthoDB" id="6366714at2"/>
<protein>
    <recommendedName>
        <fullName evidence="5">Zinc resistance-associated protein</fullName>
    </recommendedName>
</protein>
<evidence type="ECO:0000256" key="2">
    <source>
        <dbReference type="SAM" id="SignalP"/>
    </source>
</evidence>
<dbReference type="EMBL" id="FNIV01000003">
    <property type="protein sequence ID" value="SDO03289.1"/>
    <property type="molecule type" value="Genomic_DNA"/>
</dbReference>
<feature type="signal peptide" evidence="2">
    <location>
        <begin position="1"/>
        <end position="22"/>
    </location>
</feature>
<gene>
    <name evidence="3" type="ORF">SAMN04487957_103112</name>
</gene>
<accession>A0A1H0G965</accession>
<keyword evidence="4" id="KW-1185">Reference proteome</keyword>
<evidence type="ECO:0000313" key="3">
    <source>
        <dbReference type="EMBL" id="SDO03289.1"/>
    </source>
</evidence>
<evidence type="ECO:0000313" key="4">
    <source>
        <dbReference type="Proteomes" id="UP000199075"/>
    </source>
</evidence>
<dbReference type="AlphaFoldDB" id="A0A1H0G965"/>